<evidence type="ECO:0000313" key="1">
    <source>
        <dbReference type="EMBL" id="OOC56476.1"/>
    </source>
</evidence>
<dbReference type="RefSeq" id="WP_077692922.1">
    <property type="nucleotide sequence ID" value="NZ_MCOK01000001.1"/>
</dbReference>
<dbReference type="AlphaFoldDB" id="A0A1V3C7G7"/>
<protein>
    <submittedName>
        <fullName evidence="1">Uncharacterized protein</fullName>
    </submittedName>
</protein>
<dbReference type="STRING" id="501010.NOSIN_23800"/>
<dbReference type="OrthoDB" id="3430658at2"/>
<dbReference type="EMBL" id="MCOK01000001">
    <property type="protein sequence ID" value="OOC56476.1"/>
    <property type="molecule type" value="Genomic_DNA"/>
</dbReference>
<keyword evidence="2" id="KW-1185">Reference proteome</keyword>
<sequence length="85" mass="9816">MSRTDWRTRLRAAASLADHLLCHADSVVSAWLDIRPVRHTLADCARWLGRTWRAHLHRARTHKYGPGRGLIAVVINRPNENEETR</sequence>
<dbReference type="Proteomes" id="UP000189004">
    <property type="component" value="Unassembled WGS sequence"/>
</dbReference>
<evidence type="ECO:0000313" key="2">
    <source>
        <dbReference type="Proteomes" id="UP000189004"/>
    </source>
</evidence>
<comment type="caution">
    <text evidence="1">The sequence shown here is derived from an EMBL/GenBank/DDBJ whole genome shotgun (WGS) entry which is preliminary data.</text>
</comment>
<gene>
    <name evidence="1" type="ORF">NOSIN_23800</name>
</gene>
<organism evidence="1 2">
    <name type="scientific">Nocardiopsis sinuspersici</name>
    <dbReference type="NCBI Taxonomy" id="501010"/>
    <lineage>
        <taxon>Bacteria</taxon>
        <taxon>Bacillati</taxon>
        <taxon>Actinomycetota</taxon>
        <taxon>Actinomycetes</taxon>
        <taxon>Streptosporangiales</taxon>
        <taxon>Nocardiopsidaceae</taxon>
        <taxon>Nocardiopsis</taxon>
    </lineage>
</organism>
<name>A0A1V3C7G7_9ACTN</name>
<accession>A0A1V3C7G7</accession>
<proteinExistence type="predicted"/>
<reference evidence="2" key="1">
    <citation type="submission" date="2016-08" db="EMBL/GenBank/DDBJ databases">
        <authorList>
            <person name="Tokovenko B."/>
            <person name="Kalinowski J."/>
        </authorList>
    </citation>
    <scope>NUCLEOTIDE SEQUENCE [LARGE SCALE GENOMIC DNA]</scope>
    <source>
        <strain evidence="2">UTMC102</strain>
    </source>
</reference>